<reference evidence="4" key="3">
    <citation type="submission" date="2025-08" db="UniProtKB">
        <authorList>
            <consortium name="Ensembl"/>
        </authorList>
    </citation>
    <scope>IDENTIFICATION</scope>
</reference>
<dbReference type="Gene3D" id="3.80.10.10">
    <property type="entry name" value="Ribonuclease Inhibitor"/>
    <property type="match status" value="2"/>
</dbReference>
<dbReference type="SUPFAM" id="SSF81383">
    <property type="entry name" value="F-box domain"/>
    <property type="match status" value="1"/>
</dbReference>
<name>F7ADT2_CIOIN</name>
<dbReference type="PANTHER" id="PTHR13318:SF95">
    <property type="entry name" value="F-BOX PROTEIN YLR352W"/>
    <property type="match status" value="1"/>
</dbReference>
<evidence type="ECO:0000313" key="5">
    <source>
        <dbReference type="Proteomes" id="UP000008144"/>
    </source>
</evidence>
<reference evidence="4" key="4">
    <citation type="submission" date="2025-09" db="UniProtKB">
        <authorList>
            <consortium name="Ensembl"/>
        </authorList>
    </citation>
    <scope>IDENTIFICATION</scope>
</reference>
<dbReference type="Proteomes" id="UP000008144">
    <property type="component" value="Chromosome 2"/>
</dbReference>
<dbReference type="PROSITE" id="PS50181">
    <property type="entry name" value="FBOX"/>
    <property type="match status" value="1"/>
</dbReference>
<proteinExistence type="predicted"/>
<reference evidence="5" key="1">
    <citation type="journal article" date="2002" name="Science">
        <title>The draft genome of Ciona intestinalis: insights into chordate and vertebrate origins.</title>
        <authorList>
            <person name="Dehal P."/>
            <person name="Satou Y."/>
            <person name="Campbell R.K."/>
            <person name="Chapman J."/>
            <person name="Degnan B."/>
            <person name="De Tomaso A."/>
            <person name="Davidson B."/>
            <person name="Di Gregorio A."/>
            <person name="Gelpke M."/>
            <person name="Goodstein D.M."/>
            <person name="Harafuji N."/>
            <person name="Hastings K.E."/>
            <person name="Ho I."/>
            <person name="Hotta K."/>
            <person name="Huang W."/>
            <person name="Kawashima T."/>
            <person name="Lemaire P."/>
            <person name="Martinez D."/>
            <person name="Meinertzhagen I.A."/>
            <person name="Necula S."/>
            <person name="Nonaka M."/>
            <person name="Putnam N."/>
            <person name="Rash S."/>
            <person name="Saiga H."/>
            <person name="Satake M."/>
            <person name="Terry A."/>
            <person name="Yamada L."/>
            <person name="Wang H.G."/>
            <person name="Awazu S."/>
            <person name="Azumi K."/>
            <person name="Boore J."/>
            <person name="Branno M."/>
            <person name="Chin-Bow S."/>
            <person name="DeSantis R."/>
            <person name="Doyle S."/>
            <person name="Francino P."/>
            <person name="Keys D.N."/>
            <person name="Haga S."/>
            <person name="Hayashi H."/>
            <person name="Hino K."/>
            <person name="Imai K.S."/>
            <person name="Inaba K."/>
            <person name="Kano S."/>
            <person name="Kobayashi K."/>
            <person name="Kobayashi M."/>
            <person name="Lee B.I."/>
            <person name="Makabe K.W."/>
            <person name="Manohar C."/>
            <person name="Matassi G."/>
            <person name="Medina M."/>
            <person name="Mochizuki Y."/>
            <person name="Mount S."/>
            <person name="Morishita T."/>
            <person name="Miura S."/>
            <person name="Nakayama A."/>
            <person name="Nishizaka S."/>
            <person name="Nomoto H."/>
            <person name="Ohta F."/>
            <person name="Oishi K."/>
            <person name="Rigoutsos I."/>
            <person name="Sano M."/>
            <person name="Sasaki A."/>
            <person name="Sasakura Y."/>
            <person name="Shoguchi E."/>
            <person name="Shin-i T."/>
            <person name="Spagnuolo A."/>
            <person name="Stainier D."/>
            <person name="Suzuki M.M."/>
            <person name="Tassy O."/>
            <person name="Takatori N."/>
            <person name="Tokuoka M."/>
            <person name="Yagi K."/>
            <person name="Yoshizaki F."/>
            <person name="Wada S."/>
            <person name="Zhang C."/>
            <person name="Hyatt P.D."/>
            <person name="Larimer F."/>
            <person name="Detter C."/>
            <person name="Doggett N."/>
            <person name="Glavina T."/>
            <person name="Hawkins T."/>
            <person name="Richardson P."/>
            <person name="Lucas S."/>
            <person name="Kohara Y."/>
            <person name="Levine M."/>
            <person name="Satoh N."/>
            <person name="Rokhsar D.S."/>
        </authorList>
    </citation>
    <scope>NUCLEOTIDE SEQUENCE [LARGE SCALE GENOMIC DNA]</scope>
</reference>
<gene>
    <name evidence="4" type="primary">LOC100183844</name>
</gene>
<dbReference type="Ensembl" id="ENSCINT00000022085.2">
    <property type="protein sequence ID" value="ENSCINP00000021839.2"/>
    <property type="gene ID" value="ENSCING00000011428.2"/>
</dbReference>
<sequence>MGSLNENNDCVPTQSEDVSASTSNDVQWGHLPDEIWLEIFKRCPQLTVMFRLSRVCSKFRSLSSDPAMWRHIDLNEWEETELNKIVIDDENPTASNEILPNHPTILKSSQLYAYVMPKVMNHVKKLTLSRYYKDFTLNSFERSLLCKCANLTYLNMGFCENVNLFSLQEICYSCPNIECLTVEGCRNVDDACMNTISKLNRLTTLDISHCAGVTDIGIQYLTNLSSSLLHFMGDGVLHMSDRGVCHLVATHTKLETLVIDGEELNDVSIEAATRCLENLQTLHISFCNQLTDRSITALFRKTRLKRLFMKKLSCEITTPVLKQLFLYDTLKYLVELTLTDCDAVVDSTAYVIAERCPILKLLNLNWCCALTDEGIIRLTDTCRQLKRLHLVGLPFLRGSWIKGLELKLPNLCFLDLSVCNMIMDVDVIDLVQRKPDLTAYTYYHEEVVYKKDLKLYQVYITEGKQGGKTMSIKQPQCAGSLGSTVDF</sequence>
<dbReference type="KEGG" id="cin:100183844"/>
<dbReference type="AlphaFoldDB" id="F7ADT2"/>
<evidence type="ECO:0000313" key="4">
    <source>
        <dbReference type="Ensembl" id="ENSCINP00000021839.2"/>
    </source>
</evidence>
<dbReference type="GeneID" id="100183844"/>
<dbReference type="PANTHER" id="PTHR13318">
    <property type="entry name" value="PARTNER OF PAIRED, ISOFORM B-RELATED"/>
    <property type="match status" value="1"/>
</dbReference>
<dbReference type="Pfam" id="PF25372">
    <property type="entry name" value="DUF7885"/>
    <property type="match status" value="1"/>
</dbReference>
<accession>A0A1W2WFP4</accession>
<feature type="region of interest" description="Disordered" evidence="2">
    <location>
        <begin position="1"/>
        <end position="24"/>
    </location>
</feature>
<dbReference type="InParanoid" id="F7ADT2"/>
<dbReference type="InterPro" id="IPR001611">
    <property type="entry name" value="Leu-rich_rpt"/>
</dbReference>
<dbReference type="EMBL" id="EAAA01001490">
    <property type="status" value="NOT_ANNOTATED_CDS"/>
    <property type="molecule type" value="Genomic_DNA"/>
</dbReference>
<organism evidence="4 5">
    <name type="scientific">Ciona intestinalis</name>
    <name type="common">Transparent sea squirt</name>
    <name type="synonym">Ascidia intestinalis</name>
    <dbReference type="NCBI Taxonomy" id="7719"/>
    <lineage>
        <taxon>Eukaryota</taxon>
        <taxon>Metazoa</taxon>
        <taxon>Chordata</taxon>
        <taxon>Tunicata</taxon>
        <taxon>Ascidiacea</taxon>
        <taxon>Phlebobranchia</taxon>
        <taxon>Cionidae</taxon>
        <taxon>Ciona</taxon>
    </lineage>
</organism>
<dbReference type="SUPFAM" id="SSF52047">
    <property type="entry name" value="RNI-like"/>
    <property type="match status" value="1"/>
</dbReference>
<dbReference type="OMA" id="YHEEVVY"/>
<keyword evidence="5" id="KW-1185">Reference proteome</keyword>
<dbReference type="Pfam" id="PF13516">
    <property type="entry name" value="LRR_6"/>
    <property type="match status" value="1"/>
</dbReference>
<feature type="domain" description="F-box" evidence="3">
    <location>
        <begin position="25"/>
        <end position="72"/>
    </location>
</feature>
<dbReference type="FunFam" id="3.80.10.10:FF:001667">
    <property type="entry name" value="F-box/LRR-repeat protein 20 isoform X1"/>
    <property type="match status" value="1"/>
</dbReference>
<dbReference type="FunFam" id="3.80.10.10:FF:001791">
    <property type="entry name" value="F-box/LRR-repeat protein 20 isoform X1"/>
    <property type="match status" value="1"/>
</dbReference>
<reference evidence="4" key="2">
    <citation type="journal article" date="2008" name="Genome Biol.">
        <title>Improved genome assembly and evidence-based global gene model set for the chordate Ciona intestinalis: new insight into intron and operon populations.</title>
        <authorList>
            <person name="Satou Y."/>
            <person name="Mineta K."/>
            <person name="Ogasawara M."/>
            <person name="Sasakura Y."/>
            <person name="Shoguchi E."/>
            <person name="Ueno K."/>
            <person name="Yamada L."/>
            <person name="Matsumoto J."/>
            <person name="Wasserscheid J."/>
            <person name="Dewar K."/>
            <person name="Wiley G.B."/>
            <person name="Macmil S.L."/>
            <person name="Roe B.A."/>
            <person name="Zeller R.W."/>
            <person name="Hastings K.E."/>
            <person name="Lemaire P."/>
            <person name="Lindquist E."/>
            <person name="Endo T."/>
            <person name="Hotta K."/>
            <person name="Inaba K."/>
        </authorList>
    </citation>
    <scope>NUCLEOTIDE SEQUENCE [LARGE SCALE GENOMIC DNA]</scope>
    <source>
        <strain evidence="4">wild type</strain>
    </source>
</reference>
<evidence type="ECO:0000256" key="2">
    <source>
        <dbReference type="SAM" id="MobiDB-lite"/>
    </source>
</evidence>
<dbReference type="HOGENOM" id="CLU_039973_0_0_1"/>
<dbReference type="InterPro" id="IPR057207">
    <property type="entry name" value="FBXL15_LRR"/>
</dbReference>
<evidence type="ECO:0000259" key="3">
    <source>
        <dbReference type="PROSITE" id="PS50181"/>
    </source>
</evidence>
<dbReference type="STRING" id="7719.ENSCINP00000021839"/>
<dbReference type="InterPro" id="IPR006553">
    <property type="entry name" value="Leu-rich_rpt_Cys-con_subtyp"/>
</dbReference>
<dbReference type="OrthoDB" id="10257471at2759"/>
<keyword evidence="1" id="KW-0833">Ubl conjugation pathway</keyword>
<dbReference type="SMART" id="SM00367">
    <property type="entry name" value="LRR_CC"/>
    <property type="match status" value="6"/>
</dbReference>
<evidence type="ECO:0000256" key="1">
    <source>
        <dbReference type="ARBA" id="ARBA00022786"/>
    </source>
</evidence>
<dbReference type="SMART" id="SM00256">
    <property type="entry name" value="FBOX"/>
    <property type="match status" value="1"/>
</dbReference>
<accession>F7ADT2</accession>
<protein>
    <submittedName>
        <fullName evidence="4">F-box/LRR-repeat protein 2</fullName>
    </submittedName>
</protein>
<dbReference type="InterPro" id="IPR036047">
    <property type="entry name" value="F-box-like_dom_sf"/>
</dbReference>
<dbReference type="Pfam" id="PF12937">
    <property type="entry name" value="F-box-like"/>
    <property type="match status" value="1"/>
</dbReference>
<dbReference type="GO" id="GO:0005737">
    <property type="term" value="C:cytoplasm"/>
    <property type="evidence" value="ECO:0000318"/>
    <property type="project" value="GO_Central"/>
</dbReference>
<dbReference type="InterPro" id="IPR001810">
    <property type="entry name" value="F-box_dom"/>
</dbReference>
<dbReference type="InterPro" id="IPR032675">
    <property type="entry name" value="LRR_dom_sf"/>
</dbReference>
<dbReference type="RefSeq" id="XP_002127785.1">
    <property type="nucleotide sequence ID" value="XM_002127749.5"/>
</dbReference>
<dbReference type="GeneTree" id="ENSGT00940000170772"/>